<dbReference type="InterPro" id="IPR050638">
    <property type="entry name" value="AA-Vitamin_Transporters"/>
</dbReference>
<dbReference type="PANTHER" id="PTHR32322:SF2">
    <property type="entry name" value="EAMA DOMAIN-CONTAINING PROTEIN"/>
    <property type="match status" value="1"/>
</dbReference>
<feature type="transmembrane region" description="Helical" evidence="6">
    <location>
        <begin position="12"/>
        <end position="34"/>
    </location>
</feature>
<evidence type="ECO:0000256" key="5">
    <source>
        <dbReference type="SAM" id="MobiDB-lite"/>
    </source>
</evidence>
<comment type="subcellular location">
    <subcellularLocation>
        <location evidence="1">Membrane</location>
        <topology evidence="1">Multi-pass membrane protein</topology>
    </subcellularLocation>
</comment>
<dbReference type="Proteomes" id="UP001150062">
    <property type="component" value="Unassembled WGS sequence"/>
</dbReference>
<accession>A0ABQ8YXB7</accession>
<proteinExistence type="predicted"/>
<keyword evidence="3 6" id="KW-1133">Transmembrane helix</keyword>
<protein>
    <submittedName>
        <fullName evidence="7">Cystine transporter yije-related</fullName>
    </submittedName>
</protein>
<evidence type="ECO:0000256" key="4">
    <source>
        <dbReference type="ARBA" id="ARBA00023136"/>
    </source>
</evidence>
<feature type="transmembrane region" description="Helical" evidence="6">
    <location>
        <begin position="302"/>
        <end position="318"/>
    </location>
</feature>
<dbReference type="PANTHER" id="PTHR32322">
    <property type="entry name" value="INNER MEMBRANE TRANSPORTER"/>
    <property type="match status" value="1"/>
</dbReference>
<sequence length="427" mass="48041">MVNTTGKNSMLVFFFIGILVQIGYGTYVTLLHYLQVVSKIGIFSLILIGSIAAFFVISATIYIRERRNPFPVKQFRKAPWRSRVLIIPYVVSWLIFCTGNVYATKLTVHVDFLQGLMLLVPFVVAFYARVVFKKPIGKALFPSFVLATAGSVLIVLGGSGDKSGKGGHENPHDNLTLALVIQVISVFTMAAFFVLTKVCTEKLKIDPARLLVVTQSFFIPVMLILAFATKEPWGNFLKMDGKGWFFLVLVCFGIHCICRVGQLIVINIIGASPYSTTQGVRLVATLIFNYVINGVVPTTWSYVGAVCVVVAVTFYLIFQNYFRKKELVDNWNAIILENINVFDGLRTNRSTEPRNILDGFTEVEKYYDNRIILLDDDAQEEEEDSEDIVQSQKEVDSDDILENQEKEKETKIENKTQKNNLEDSSSD</sequence>
<evidence type="ECO:0000256" key="3">
    <source>
        <dbReference type="ARBA" id="ARBA00022989"/>
    </source>
</evidence>
<keyword evidence="4 6" id="KW-0472">Membrane</keyword>
<feature type="transmembrane region" description="Helical" evidence="6">
    <location>
        <begin position="208"/>
        <end position="228"/>
    </location>
</feature>
<keyword evidence="2 6" id="KW-0812">Transmembrane</keyword>
<feature type="transmembrane region" description="Helical" evidence="6">
    <location>
        <begin position="84"/>
        <end position="103"/>
    </location>
</feature>
<dbReference type="EMBL" id="JAOAOG010000102">
    <property type="protein sequence ID" value="KAJ6249191.1"/>
    <property type="molecule type" value="Genomic_DNA"/>
</dbReference>
<reference evidence="7" key="1">
    <citation type="submission" date="2022-08" db="EMBL/GenBank/DDBJ databases">
        <title>Novel sulfate-reducing endosymbionts in the free-living metamonad Anaeramoeba.</title>
        <authorList>
            <person name="Jerlstrom-Hultqvist J."/>
            <person name="Cepicka I."/>
            <person name="Gallot-Lavallee L."/>
            <person name="Salas-Leiva D."/>
            <person name="Curtis B.A."/>
            <person name="Zahonova K."/>
            <person name="Pipaliya S."/>
            <person name="Dacks J."/>
            <person name="Roger A.J."/>
        </authorList>
    </citation>
    <scope>NUCLEOTIDE SEQUENCE</scope>
    <source>
        <strain evidence="7">Schooner1</strain>
    </source>
</reference>
<feature type="region of interest" description="Disordered" evidence="5">
    <location>
        <begin position="379"/>
        <end position="427"/>
    </location>
</feature>
<feature type="transmembrane region" description="Helical" evidence="6">
    <location>
        <begin position="243"/>
        <end position="266"/>
    </location>
</feature>
<feature type="transmembrane region" description="Helical" evidence="6">
    <location>
        <begin position="40"/>
        <end position="63"/>
    </location>
</feature>
<feature type="transmembrane region" description="Helical" evidence="6">
    <location>
        <begin position="139"/>
        <end position="157"/>
    </location>
</feature>
<evidence type="ECO:0000313" key="7">
    <source>
        <dbReference type="EMBL" id="KAJ6249191.1"/>
    </source>
</evidence>
<feature type="compositionally biased region" description="Basic and acidic residues" evidence="5">
    <location>
        <begin position="403"/>
        <end position="416"/>
    </location>
</feature>
<feature type="transmembrane region" description="Helical" evidence="6">
    <location>
        <begin position="278"/>
        <end position="296"/>
    </location>
</feature>
<evidence type="ECO:0000256" key="1">
    <source>
        <dbReference type="ARBA" id="ARBA00004141"/>
    </source>
</evidence>
<keyword evidence="8" id="KW-1185">Reference proteome</keyword>
<name>A0ABQ8YXB7_9EUKA</name>
<evidence type="ECO:0000313" key="8">
    <source>
        <dbReference type="Proteomes" id="UP001150062"/>
    </source>
</evidence>
<evidence type="ECO:0000256" key="2">
    <source>
        <dbReference type="ARBA" id="ARBA00022692"/>
    </source>
</evidence>
<evidence type="ECO:0000256" key="6">
    <source>
        <dbReference type="SAM" id="Phobius"/>
    </source>
</evidence>
<organism evidence="7 8">
    <name type="scientific">Anaeramoeba flamelloides</name>
    <dbReference type="NCBI Taxonomy" id="1746091"/>
    <lineage>
        <taxon>Eukaryota</taxon>
        <taxon>Metamonada</taxon>
        <taxon>Anaeramoebidae</taxon>
        <taxon>Anaeramoeba</taxon>
    </lineage>
</organism>
<feature type="transmembrane region" description="Helical" evidence="6">
    <location>
        <begin position="115"/>
        <end position="132"/>
    </location>
</feature>
<gene>
    <name evidence="7" type="ORF">M0813_01791</name>
</gene>
<feature type="transmembrane region" description="Helical" evidence="6">
    <location>
        <begin position="177"/>
        <end position="196"/>
    </location>
</feature>
<comment type="caution">
    <text evidence="7">The sequence shown here is derived from an EMBL/GenBank/DDBJ whole genome shotgun (WGS) entry which is preliminary data.</text>
</comment>